<dbReference type="GO" id="GO:0019239">
    <property type="term" value="F:deaminase activity"/>
    <property type="evidence" value="ECO:0007669"/>
    <property type="project" value="TreeGrafter"/>
</dbReference>
<organism evidence="2 3">
    <name type="scientific">Aestuariivirga litoralis</name>
    <dbReference type="NCBI Taxonomy" id="2650924"/>
    <lineage>
        <taxon>Bacteria</taxon>
        <taxon>Pseudomonadati</taxon>
        <taxon>Pseudomonadota</taxon>
        <taxon>Alphaproteobacteria</taxon>
        <taxon>Hyphomicrobiales</taxon>
        <taxon>Aestuariivirgaceae</taxon>
        <taxon>Aestuariivirga</taxon>
    </lineage>
</organism>
<dbReference type="PANTHER" id="PTHR11803">
    <property type="entry name" value="2-IMINOBUTANOATE/2-IMINOPROPANOATE DEAMINASE RIDA"/>
    <property type="match status" value="1"/>
</dbReference>
<accession>A0A2W2BLA1</accession>
<dbReference type="GO" id="GO:0005829">
    <property type="term" value="C:cytosol"/>
    <property type="evidence" value="ECO:0007669"/>
    <property type="project" value="TreeGrafter"/>
</dbReference>
<dbReference type="InterPro" id="IPR035959">
    <property type="entry name" value="RutC-like_sf"/>
</dbReference>
<dbReference type="Proteomes" id="UP000248795">
    <property type="component" value="Unassembled WGS sequence"/>
</dbReference>
<comment type="similarity">
    <text evidence="1">Belongs to the RutC family.</text>
</comment>
<evidence type="ECO:0000313" key="3">
    <source>
        <dbReference type="Proteomes" id="UP000248795"/>
    </source>
</evidence>
<protein>
    <submittedName>
        <fullName evidence="2">RidA family protein</fullName>
    </submittedName>
</protein>
<evidence type="ECO:0000256" key="1">
    <source>
        <dbReference type="ARBA" id="ARBA00010552"/>
    </source>
</evidence>
<dbReference type="EMBL" id="QKVK01000004">
    <property type="protein sequence ID" value="PZF77039.1"/>
    <property type="molecule type" value="Genomic_DNA"/>
</dbReference>
<proteinExistence type="inferred from homology"/>
<comment type="caution">
    <text evidence="2">The sequence shown here is derived from an EMBL/GenBank/DDBJ whole genome shotgun (WGS) entry which is preliminary data.</text>
</comment>
<dbReference type="SUPFAM" id="SSF55298">
    <property type="entry name" value="YjgF-like"/>
    <property type="match status" value="1"/>
</dbReference>
<gene>
    <name evidence="2" type="ORF">DK847_11385</name>
</gene>
<dbReference type="InterPro" id="IPR006175">
    <property type="entry name" value="YjgF/YER057c/UK114"/>
</dbReference>
<evidence type="ECO:0000313" key="2">
    <source>
        <dbReference type="EMBL" id="PZF77039.1"/>
    </source>
</evidence>
<name>A0A2W2BLA1_9HYPH</name>
<keyword evidence="3" id="KW-1185">Reference proteome</keyword>
<reference evidence="3" key="1">
    <citation type="submission" date="2018-06" db="EMBL/GenBank/DDBJ databases">
        <title>Aestuariibacter litoralis strain KCTC 52945T.</title>
        <authorList>
            <person name="Li X."/>
            <person name="Salam N."/>
            <person name="Li J.-L."/>
            <person name="Chen Y.-M."/>
            <person name="Yang Z.-W."/>
            <person name="Zhang L.-Y."/>
            <person name="Han M.-X."/>
            <person name="Xiao M."/>
            <person name="Li W.-J."/>
        </authorList>
    </citation>
    <scope>NUCLEOTIDE SEQUENCE [LARGE SCALE GENOMIC DNA]</scope>
    <source>
        <strain evidence="3">KCTC 52945</strain>
    </source>
</reference>
<sequence>MRSMEVDMIRTLETDKAPKPLSAYAQGIEIPPGHRVVHVSGQVGVTLDGQIPADPARQHELAWENALAVLAAAGMDHTHIVDAHCYITERSHLGIYRATRDRFLKGHRPAATLLIVAGLADERLVVEVDLVAAAGAAGPAT</sequence>
<dbReference type="Pfam" id="PF01042">
    <property type="entry name" value="Ribonuc_L-PSP"/>
    <property type="match status" value="1"/>
</dbReference>
<dbReference type="PANTHER" id="PTHR11803:SF58">
    <property type="entry name" value="PROTEIN HMF1-RELATED"/>
    <property type="match status" value="1"/>
</dbReference>
<dbReference type="AlphaFoldDB" id="A0A2W2BLA1"/>
<dbReference type="Gene3D" id="3.30.1330.40">
    <property type="entry name" value="RutC-like"/>
    <property type="match status" value="1"/>
</dbReference>
<dbReference type="CDD" id="cd00448">
    <property type="entry name" value="YjgF_YER057c_UK114_family"/>
    <property type="match status" value="1"/>
</dbReference>